<organism evidence="4 5">
    <name type="scientific">Streptomyces kanamyceticus</name>
    <dbReference type="NCBI Taxonomy" id="1967"/>
    <lineage>
        <taxon>Bacteria</taxon>
        <taxon>Bacillati</taxon>
        <taxon>Actinomycetota</taxon>
        <taxon>Actinomycetes</taxon>
        <taxon>Kitasatosporales</taxon>
        <taxon>Streptomycetaceae</taxon>
        <taxon>Streptomyces</taxon>
    </lineage>
</organism>
<protein>
    <submittedName>
        <fullName evidence="4">NUDIX hydrolase</fullName>
    </submittedName>
</protein>
<dbReference type="InterPro" id="IPR000086">
    <property type="entry name" value="NUDIX_hydrolase_dom"/>
</dbReference>
<feature type="domain" description="Nudix hydrolase" evidence="3">
    <location>
        <begin position="115"/>
        <end position="245"/>
    </location>
</feature>
<dbReference type="GO" id="GO:0016787">
    <property type="term" value="F:hydrolase activity"/>
    <property type="evidence" value="ECO:0007669"/>
    <property type="project" value="UniProtKB-KW"/>
</dbReference>
<accession>A0A5J6GLZ6</accession>
<name>A0A5J6GLZ6_STRKN</name>
<evidence type="ECO:0000256" key="2">
    <source>
        <dbReference type="ARBA" id="ARBA00022801"/>
    </source>
</evidence>
<comment type="cofactor">
    <cofactor evidence="1">
        <name>Mg(2+)</name>
        <dbReference type="ChEBI" id="CHEBI:18420"/>
    </cofactor>
</comment>
<dbReference type="KEGG" id="ska:CP970_31600"/>
<evidence type="ECO:0000313" key="5">
    <source>
        <dbReference type="Proteomes" id="UP000325529"/>
    </source>
</evidence>
<reference evidence="4 5" key="1">
    <citation type="submission" date="2017-09" db="EMBL/GenBank/DDBJ databases">
        <authorList>
            <person name="Lee N."/>
            <person name="Cho B.-K."/>
        </authorList>
    </citation>
    <scope>NUCLEOTIDE SEQUENCE [LARGE SCALE GENOMIC DNA]</scope>
    <source>
        <strain evidence="4 5">ATCC 12853</strain>
    </source>
</reference>
<evidence type="ECO:0000259" key="3">
    <source>
        <dbReference type="PROSITE" id="PS51462"/>
    </source>
</evidence>
<keyword evidence="5" id="KW-1185">Reference proteome</keyword>
<evidence type="ECO:0000313" key="4">
    <source>
        <dbReference type="EMBL" id="QEU94828.1"/>
    </source>
</evidence>
<dbReference type="Gene3D" id="3.90.79.10">
    <property type="entry name" value="Nucleoside Triphosphate Pyrophosphohydrolase"/>
    <property type="match status" value="1"/>
</dbReference>
<dbReference type="InterPro" id="IPR015797">
    <property type="entry name" value="NUDIX_hydrolase-like_dom_sf"/>
</dbReference>
<keyword evidence="2 4" id="KW-0378">Hydrolase</keyword>
<proteinExistence type="predicted"/>
<dbReference type="EMBL" id="CP023699">
    <property type="protein sequence ID" value="QEU94828.1"/>
    <property type="molecule type" value="Genomic_DNA"/>
</dbReference>
<dbReference type="Proteomes" id="UP000325529">
    <property type="component" value="Chromosome"/>
</dbReference>
<dbReference type="PANTHER" id="PTHR43046">
    <property type="entry name" value="GDP-MANNOSE MANNOSYL HYDROLASE"/>
    <property type="match status" value="1"/>
</dbReference>
<sequence length="262" mass="28365">MDRHSGRVGTVQFVAGGHAYLSRPTGLEWKVRLHDLRPATTPEAMELARLYHDLGRYPIAHEPPSSAVPTWTVPQSRAGSPCVFPAEPAFHQGARFARAEGMAMSNGKEPVPVPQRWMGASVVIRNEAGAVLLLKPHETSGWRLPGGLLRADEMPHAGLMREVRAATGLLCETVHLLAVDYVRAGGGAPEGVEFVYDGGVVEAGVPMLIEEAAFSGRAWVQLSRLKGMMRPLYERRLRCAVDALGKGTVYLVQGLDVATSSR</sequence>
<dbReference type="SUPFAM" id="SSF55811">
    <property type="entry name" value="Nudix"/>
    <property type="match status" value="1"/>
</dbReference>
<dbReference type="AlphaFoldDB" id="A0A5J6GLZ6"/>
<gene>
    <name evidence="4" type="ORF">CP970_31600</name>
</gene>
<dbReference type="PROSITE" id="PS51462">
    <property type="entry name" value="NUDIX"/>
    <property type="match status" value="1"/>
</dbReference>
<dbReference type="Pfam" id="PF00293">
    <property type="entry name" value="NUDIX"/>
    <property type="match status" value="1"/>
</dbReference>
<dbReference type="PANTHER" id="PTHR43046:SF14">
    <property type="entry name" value="MUTT_NUDIX FAMILY PROTEIN"/>
    <property type="match status" value="1"/>
</dbReference>
<evidence type="ECO:0000256" key="1">
    <source>
        <dbReference type="ARBA" id="ARBA00001946"/>
    </source>
</evidence>